<dbReference type="InterPro" id="IPR000092">
    <property type="entry name" value="Polyprenyl_synt"/>
</dbReference>
<dbReference type="InterPro" id="IPR008949">
    <property type="entry name" value="Isoprenoid_synthase_dom_sf"/>
</dbReference>
<dbReference type="SFLD" id="SFLDS00005">
    <property type="entry name" value="Isoprenoid_Synthase_Type_I"/>
    <property type="match status" value="1"/>
</dbReference>
<dbReference type="SUPFAM" id="SSF48576">
    <property type="entry name" value="Terpenoid synthases"/>
    <property type="match status" value="1"/>
</dbReference>
<name>A0ABU9BMS5_9BURK</name>
<comment type="cofactor">
    <cofactor evidence="1">
        <name>Mg(2+)</name>
        <dbReference type="ChEBI" id="CHEBI:18420"/>
    </cofactor>
</comment>
<evidence type="ECO:0000256" key="5">
    <source>
        <dbReference type="ARBA" id="ARBA00022842"/>
    </source>
</evidence>
<keyword evidence="9" id="KW-1185">Reference proteome</keyword>
<comment type="caution">
    <text evidence="8">The sequence shown here is derived from an EMBL/GenBank/DDBJ whole genome shotgun (WGS) entry which is preliminary data.</text>
</comment>
<accession>A0ABU9BMS5</accession>
<dbReference type="CDD" id="cd00685">
    <property type="entry name" value="Trans_IPPS_HT"/>
    <property type="match status" value="1"/>
</dbReference>
<evidence type="ECO:0000313" key="9">
    <source>
        <dbReference type="Proteomes" id="UP001371218"/>
    </source>
</evidence>
<dbReference type="EMBL" id="JBBUTG010000005">
    <property type="protein sequence ID" value="MEK8031269.1"/>
    <property type="molecule type" value="Genomic_DNA"/>
</dbReference>
<gene>
    <name evidence="8" type="ORF">AACH06_10615</name>
</gene>
<evidence type="ECO:0000256" key="2">
    <source>
        <dbReference type="ARBA" id="ARBA00006706"/>
    </source>
</evidence>
<keyword evidence="3 7" id="KW-0808">Transferase</keyword>
<keyword evidence="4" id="KW-0479">Metal-binding</keyword>
<dbReference type="PROSITE" id="PS00444">
    <property type="entry name" value="POLYPRENYL_SYNTHASE_2"/>
    <property type="match status" value="1"/>
</dbReference>
<evidence type="ECO:0000256" key="3">
    <source>
        <dbReference type="ARBA" id="ARBA00022679"/>
    </source>
</evidence>
<evidence type="ECO:0000256" key="6">
    <source>
        <dbReference type="ARBA" id="ARBA00023229"/>
    </source>
</evidence>
<dbReference type="RefSeq" id="WP_341425646.1">
    <property type="nucleotide sequence ID" value="NZ_JBBUTG010000005.1"/>
</dbReference>
<dbReference type="Gene3D" id="1.10.600.10">
    <property type="entry name" value="Farnesyl Diphosphate Synthase"/>
    <property type="match status" value="1"/>
</dbReference>
<keyword evidence="6" id="KW-0414">Isoprene biosynthesis</keyword>
<evidence type="ECO:0000256" key="7">
    <source>
        <dbReference type="RuleBase" id="RU004466"/>
    </source>
</evidence>
<dbReference type="Pfam" id="PF00348">
    <property type="entry name" value="polyprenyl_synt"/>
    <property type="match status" value="1"/>
</dbReference>
<dbReference type="PANTHER" id="PTHR43281:SF1">
    <property type="entry name" value="FARNESYL DIPHOSPHATE SYNTHASE"/>
    <property type="match status" value="1"/>
</dbReference>
<dbReference type="PANTHER" id="PTHR43281">
    <property type="entry name" value="FARNESYL DIPHOSPHATE SYNTHASE"/>
    <property type="match status" value="1"/>
</dbReference>
<organism evidence="8 9">
    <name type="scientific">Ideonella lacteola</name>
    <dbReference type="NCBI Taxonomy" id="2984193"/>
    <lineage>
        <taxon>Bacteria</taxon>
        <taxon>Pseudomonadati</taxon>
        <taxon>Pseudomonadota</taxon>
        <taxon>Betaproteobacteria</taxon>
        <taxon>Burkholderiales</taxon>
        <taxon>Sphaerotilaceae</taxon>
        <taxon>Ideonella</taxon>
    </lineage>
</organism>
<evidence type="ECO:0000256" key="4">
    <source>
        <dbReference type="ARBA" id="ARBA00022723"/>
    </source>
</evidence>
<comment type="similarity">
    <text evidence="2 7">Belongs to the FPP/GGPP synthase family.</text>
</comment>
<proteinExistence type="inferred from homology"/>
<dbReference type="InterPro" id="IPR033749">
    <property type="entry name" value="Polyprenyl_synt_CS"/>
</dbReference>
<dbReference type="PROSITE" id="PS00723">
    <property type="entry name" value="POLYPRENYL_SYNTHASE_1"/>
    <property type="match status" value="1"/>
</dbReference>
<protein>
    <submittedName>
        <fullName evidence="8">Polyprenyl synthetase family protein</fullName>
    </submittedName>
</protein>
<keyword evidence="5" id="KW-0460">Magnesium</keyword>
<evidence type="ECO:0000313" key="8">
    <source>
        <dbReference type="EMBL" id="MEK8031269.1"/>
    </source>
</evidence>
<reference evidence="8 9" key="1">
    <citation type="submission" date="2024-04" db="EMBL/GenBank/DDBJ databases">
        <title>Novel species of the genus Ideonella isolated from streams.</title>
        <authorList>
            <person name="Lu H."/>
        </authorList>
    </citation>
    <scope>NUCLEOTIDE SEQUENCE [LARGE SCALE GENOMIC DNA]</scope>
    <source>
        <strain evidence="8 9">DXS29W</strain>
    </source>
</reference>
<sequence>MHVSARIELALDAALALGEREGHPPKLAQAMRHAVFPGGARIRPTLCLAVAAACGDDHPALADAMAASIELLHCASLVHDDLPCFDDAPTRRGQPSVHRAFGERLAVLAGDALIVLAFETLGRGAAEAPGRLPGLVSVLAAGVGMPCGIAAGQAWECEPRVVLGDYHRAKTGALFAAAAAGGALAAGADARAWRVLGEQLGEAYQVADDIRDSAATAQWLGKPSGRDLALDRPNITREQGLRHALGHFADLIAQAQQSVPPCRGATGLRRMVQRESERLVPKALLEEWLASAA</sequence>
<evidence type="ECO:0000256" key="1">
    <source>
        <dbReference type="ARBA" id="ARBA00001946"/>
    </source>
</evidence>
<dbReference type="Proteomes" id="UP001371218">
    <property type="component" value="Unassembled WGS sequence"/>
</dbReference>